<protein>
    <submittedName>
        <fullName evidence="6">LysR family transcriptional regulator</fullName>
    </submittedName>
</protein>
<dbReference type="FunFam" id="3.40.190.290:FF:000001">
    <property type="entry name" value="Transcriptional regulator, LysR family"/>
    <property type="match status" value="1"/>
</dbReference>
<dbReference type="KEGG" id="hgr:DW355_10230"/>
<accession>A0A4P6ULZ1</accession>
<evidence type="ECO:0000256" key="4">
    <source>
        <dbReference type="ARBA" id="ARBA00023163"/>
    </source>
</evidence>
<keyword evidence="2" id="KW-0805">Transcription regulation</keyword>
<evidence type="ECO:0000256" key="2">
    <source>
        <dbReference type="ARBA" id="ARBA00023015"/>
    </source>
</evidence>
<evidence type="ECO:0000259" key="5">
    <source>
        <dbReference type="PROSITE" id="PS50931"/>
    </source>
</evidence>
<dbReference type="SUPFAM" id="SSF46785">
    <property type="entry name" value="Winged helix' DNA-binding domain"/>
    <property type="match status" value="1"/>
</dbReference>
<dbReference type="GO" id="GO:0043565">
    <property type="term" value="F:sequence-specific DNA binding"/>
    <property type="evidence" value="ECO:0007669"/>
    <property type="project" value="TreeGrafter"/>
</dbReference>
<dbReference type="AlphaFoldDB" id="A0A4P6ULZ1"/>
<organism evidence="6 7">
    <name type="scientific">Hylemonella gracilis</name>
    <dbReference type="NCBI Taxonomy" id="80880"/>
    <lineage>
        <taxon>Bacteria</taxon>
        <taxon>Pseudomonadati</taxon>
        <taxon>Pseudomonadota</taxon>
        <taxon>Betaproteobacteria</taxon>
        <taxon>Burkholderiales</taxon>
        <taxon>Comamonadaceae</taxon>
        <taxon>Hylemonella</taxon>
    </lineage>
</organism>
<dbReference type="EMBL" id="CP031395">
    <property type="protein sequence ID" value="QBK05097.1"/>
    <property type="molecule type" value="Genomic_DNA"/>
</dbReference>
<dbReference type="CDD" id="cd08472">
    <property type="entry name" value="PBP2_CrgA_like_3"/>
    <property type="match status" value="1"/>
</dbReference>
<dbReference type="Gene3D" id="1.10.10.10">
    <property type="entry name" value="Winged helix-like DNA-binding domain superfamily/Winged helix DNA-binding domain"/>
    <property type="match status" value="1"/>
</dbReference>
<dbReference type="GO" id="GO:0006351">
    <property type="term" value="P:DNA-templated transcription"/>
    <property type="evidence" value="ECO:0007669"/>
    <property type="project" value="TreeGrafter"/>
</dbReference>
<dbReference type="PANTHER" id="PTHR30537">
    <property type="entry name" value="HTH-TYPE TRANSCRIPTIONAL REGULATOR"/>
    <property type="match status" value="1"/>
</dbReference>
<gene>
    <name evidence="6" type="ORF">DW355_10230</name>
</gene>
<dbReference type="PRINTS" id="PR00039">
    <property type="entry name" value="HTHLYSR"/>
</dbReference>
<dbReference type="InterPro" id="IPR036390">
    <property type="entry name" value="WH_DNA-bd_sf"/>
</dbReference>
<evidence type="ECO:0000256" key="3">
    <source>
        <dbReference type="ARBA" id="ARBA00023125"/>
    </source>
</evidence>
<sequence length="308" mass="33841">MLRPEQLQIYTRVAELASFTQAADSLGLPKASVSQAVQQLESSLGTRLLHRTTRRVQTTQDGQVFYERCKDLLAQLDEAQSLFRTGGEAVRGRLRVDMPSGVARQQVLPRLGEFLAQHPELELELSSTDRRVDLVREGFDCVLRIGTLDDSALVARPLGYMVQLNCASPVYLARYGTPQTLEDLADHRLVHYLPTLGARPVGWEYLEHGAVRTLPMAGALTVNDTAAYSAACVAGLGLIQAPAIGMRPLIEQGLLVEVLPQWRAPAMPVSLVYAHRRQLPRRAQVFMNWLAEILGAKLAPAATTDPAS</sequence>
<dbReference type="SUPFAM" id="SSF53850">
    <property type="entry name" value="Periplasmic binding protein-like II"/>
    <property type="match status" value="1"/>
</dbReference>
<dbReference type="Gene3D" id="3.40.190.290">
    <property type="match status" value="1"/>
</dbReference>
<dbReference type="GO" id="GO:0003700">
    <property type="term" value="F:DNA-binding transcription factor activity"/>
    <property type="evidence" value="ECO:0007669"/>
    <property type="project" value="InterPro"/>
</dbReference>
<proteinExistence type="inferred from homology"/>
<dbReference type="Pfam" id="PF00126">
    <property type="entry name" value="HTH_1"/>
    <property type="match status" value="1"/>
</dbReference>
<evidence type="ECO:0000313" key="6">
    <source>
        <dbReference type="EMBL" id="QBK05097.1"/>
    </source>
</evidence>
<dbReference type="InterPro" id="IPR005119">
    <property type="entry name" value="LysR_subst-bd"/>
</dbReference>
<evidence type="ECO:0000313" key="7">
    <source>
        <dbReference type="Proteomes" id="UP000292939"/>
    </source>
</evidence>
<dbReference type="InterPro" id="IPR036388">
    <property type="entry name" value="WH-like_DNA-bd_sf"/>
</dbReference>
<feature type="domain" description="HTH lysR-type" evidence="5">
    <location>
        <begin position="2"/>
        <end position="59"/>
    </location>
</feature>
<dbReference type="InterPro" id="IPR000847">
    <property type="entry name" value="LysR_HTH_N"/>
</dbReference>
<reference evidence="6 7" key="1">
    <citation type="submission" date="2018-07" db="EMBL/GenBank/DDBJ databases">
        <title>Exploring interactions and the metabolic potential of the ultra-small soil bacteria Hylemonella gracilis.</title>
        <authorList>
            <person name="Tyc O."/>
            <person name="Kulkarni P."/>
            <person name="Gawehns F."/>
            <person name="Hundscheid M."/>
            <person name="Zweers H."/>
            <person name="Garbeva P."/>
        </authorList>
    </citation>
    <scope>NUCLEOTIDE SEQUENCE [LARGE SCALE GENOMIC DNA]</scope>
    <source>
        <strain evidence="6 7">NS1</strain>
    </source>
</reference>
<dbReference type="OrthoDB" id="9076738at2"/>
<dbReference type="PANTHER" id="PTHR30537:SF72">
    <property type="entry name" value="LYSR FAMILY TRANSCRIPTIONAL REGULATOR"/>
    <property type="match status" value="1"/>
</dbReference>
<dbReference type="FunFam" id="1.10.10.10:FF:000001">
    <property type="entry name" value="LysR family transcriptional regulator"/>
    <property type="match status" value="1"/>
</dbReference>
<dbReference type="Pfam" id="PF03466">
    <property type="entry name" value="LysR_substrate"/>
    <property type="match status" value="1"/>
</dbReference>
<dbReference type="RefSeq" id="WP_131279850.1">
    <property type="nucleotide sequence ID" value="NZ_CP031395.1"/>
</dbReference>
<name>A0A4P6ULZ1_9BURK</name>
<dbReference type="Proteomes" id="UP000292939">
    <property type="component" value="Chromosome"/>
</dbReference>
<dbReference type="PROSITE" id="PS50931">
    <property type="entry name" value="HTH_LYSR"/>
    <property type="match status" value="1"/>
</dbReference>
<comment type="similarity">
    <text evidence="1">Belongs to the LysR transcriptional regulatory family.</text>
</comment>
<evidence type="ECO:0000256" key="1">
    <source>
        <dbReference type="ARBA" id="ARBA00009437"/>
    </source>
</evidence>
<keyword evidence="3" id="KW-0238">DNA-binding</keyword>
<dbReference type="InterPro" id="IPR058163">
    <property type="entry name" value="LysR-type_TF_proteobact-type"/>
</dbReference>
<keyword evidence="4" id="KW-0804">Transcription</keyword>